<dbReference type="AlphaFoldDB" id="V2XNL0"/>
<reference evidence="1 2" key="1">
    <citation type="journal article" date="2014" name="BMC Genomics">
        <title>Genome and secretome analysis of the hemibiotrophic fungal pathogen, Moniliophthora roreri, which causes frosty pod rot disease of cacao: mechanisms of the biotrophic and necrotrophic phases.</title>
        <authorList>
            <person name="Meinhardt L.W."/>
            <person name="Costa G.G.L."/>
            <person name="Thomazella D.P.T."/>
            <person name="Teixeira P.J.P.L."/>
            <person name="Carazzolle M.F."/>
            <person name="Schuster S.C."/>
            <person name="Carlson J.E."/>
            <person name="Guiltinan M.J."/>
            <person name="Mieczkowski P."/>
            <person name="Farmer A."/>
            <person name="Ramaraj T."/>
            <person name="Crozier J."/>
            <person name="Davis R.E."/>
            <person name="Shao J."/>
            <person name="Melnick R.L."/>
            <person name="Pereira G.A.G."/>
            <person name="Bailey B.A."/>
        </authorList>
    </citation>
    <scope>NUCLEOTIDE SEQUENCE [LARGE SCALE GENOMIC DNA]</scope>
    <source>
        <strain evidence="1 2">MCA 2997</strain>
    </source>
</reference>
<dbReference type="KEGG" id="mrr:Moror_3904"/>
<dbReference type="HOGENOM" id="CLU_047435_1_0_1"/>
<accession>V2XNL0</accession>
<gene>
    <name evidence="1" type="ORF">Moror_3904</name>
</gene>
<comment type="caution">
    <text evidence="1">The sequence shown here is derived from an EMBL/GenBank/DDBJ whole genome shotgun (WGS) entry which is preliminary data.</text>
</comment>
<organism evidence="1 2">
    <name type="scientific">Moniliophthora roreri (strain MCA 2997)</name>
    <name type="common">Cocoa frosty pod rot fungus</name>
    <name type="synonym">Crinipellis roreri</name>
    <dbReference type="NCBI Taxonomy" id="1381753"/>
    <lineage>
        <taxon>Eukaryota</taxon>
        <taxon>Fungi</taxon>
        <taxon>Dikarya</taxon>
        <taxon>Basidiomycota</taxon>
        <taxon>Agaricomycotina</taxon>
        <taxon>Agaricomycetes</taxon>
        <taxon>Agaricomycetidae</taxon>
        <taxon>Agaricales</taxon>
        <taxon>Marasmiineae</taxon>
        <taxon>Marasmiaceae</taxon>
        <taxon>Moniliophthora</taxon>
    </lineage>
</organism>
<dbReference type="Gene3D" id="3.60.15.10">
    <property type="entry name" value="Ribonuclease Z/Hydroxyacylglutathione hydrolase-like"/>
    <property type="match status" value="1"/>
</dbReference>
<proteinExistence type="predicted"/>
<dbReference type="InterPro" id="IPR036866">
    <property type="entry name" value="RibonucZ/Hydroxyglut_hydro"/>
</dbReference>
<keyword evidence="2" id="KW-1185">Reference proteome</keyword>
<name>V2XNL0_MONRO</name>
<protein>
    <recommendedName>
        <fullName evidence="3">Metallo-beta-lactamase domain-containing protein</fullName>
    </recommendedName>
</protein>
<dbReference type="Proteomes" id="UP000017559">
    <property type="component" value="Unassembled WGS sequence"/>
</dbReference>
<dbReference type="OrthoDB" id="9971601at2759"/>
<dbReference type="PANTHER" id="PTHR36142:SF2">
    <property type="entry name" value="METALLO-HYDROLASE_OXIDOREDUCTASE SUPERFAMILY PROTEIN"/>
    <property type="match status" value="1"/>
</dbReference>
<dbReference type="PANTHER" id="PTHR36142">
    <property type="entry name" value="METALLO-HYDROLASE/OXIDOREDUCTASE SUPERFAMILY PROTEIN"/>
    <property type="match status" value="1"/>
</dbReference>
<dbReference type="EMBL" id="AWSO01000088">
    <property type="protein sequence ID" value="ESK95332.1"/>
    <property type="molecule type" value="Genomic_DNA"/>
</dbReference>
<sequence>MPVILHHLNADSSWLVSFSEPNYTLLLDPWFTGPQVDFHPLFSSQSHVIPSQFTSIQELTSHLTAQNRRIDAVIVSFEFSDHLHKETIEGDGGLGARTPFFALPRAGKVLRSWGRECVQDIPEADSTVKVNTDPDAELAIELSYVTATTTYTGRRLHGALAISFPMPEQKKGVVLYSPHGIPSQDLEQWYQRSKNKREEIVAVISGWDAISNPWWLGGAISLGAPSIIPFLRSLPKPSLVRYWIRTHDEHKDKRGLVGRVLRRDVWTKDMVSKEFGPELEVVELGSGEQLGIDW</sequence>
<evidence type="ECO:0000313" key="2">
    <source>
        <dbReference type="Proteomes" id="UP000017559"/>
    </source>
</evidence>
<evidence type="ECO:0000313" key="1">
    <source>
        <dbReference type="EMBL" id="ESK95332.1"/>
    </source>
</evidence>
<evidence type="ECO:0008006" key="3">
    <source>
        <dbReference type="Google" id="ProtNLM"/>
    </source>
</evidence>